<name>A0A6A6DIA0_9PEZI</name>
<organism evidence="2 3">
    <name type="scientific">Zopfia rhizophila CBS 207.26</name>
    <dbReference type="NCBI Taxonomy" id="1314779"/>
    <lineage>
        <taxon>Eukaryota</taxon>
        <taxon>Fungi</taxon>
        <taxon>Dikarya</taxon>
        <taxon>Ascomycota</taxon>
        <taxon>Pezizomycotina</taxon>
        <taxon>Dothideomycetes</taxon>
        <taxon>Dothideomycetes incertae sedis</taxon>
        <taxon>Zopfiaceae</taxon>
        <taxon>Zopfia</taxon>
    </lineage>
</organism>
<evidence type="ECO:0000256" key="1">
    <source>
        <dbReference type="SAM" id="MobiDB-lite"/>
    </source>
</evidence>
<evidence type="ECO:0000313" key="2">
    <source>
        <dbReference type="EMBL" id="KAF2178663.1"/>
    </source>
</evidence>
<gene>
    <name evidence="2" type="ORF">K469DRAFT_675686</name>
</gene>
<reference evidence="2" key="1">
    <citation type="journal article" date="2020" name="Stud. Mycol.">
        <title>101 Dothideomycetes genomes: a test case for predicting lifestyles and emergence of pathogens.</title>
        <authorList>
            <person name="Haridas S."/>
            <person name="Albert R."/>
            <person name="Binder M."/>
            <person name="Bloem J."/>
            <person name="Labutti K."/>
            <person name="Salamov A."/>
            <person name="Andreopoulos B."/>
            <person name="Baker S."/>
            <person name="Barry K."/>
            <person name="Bills G."/>
            <person name="Bluhm B."/>
            <person name="Cannon C."/>
            <person name="Castanera R."/>
            <person name="Culley D."/>
            <person name="Daum C."/>
            <person name="Ezra D."/>
            <person name="Gonzalez J."/>
            <person name="Henrissat B."/>
            <person name="Kuo A."/>
            <person name="Liang C."/>
            <person name="Lipzen A."/>
            <person name="Lutzoni F."/>
            <person name="Magnuson J."/>
            <person name="Mondo S."/>
            <person name="Nolan M."/>
            <person name="Ohm R."/>
            <person name="Pangilinan J."/>
            <person name="Park H.-J."/>
            <person name="Ramirez L."/>
            <person name="Alfaro M."/>
            <person name="Sun H."/>
            <person name="Tritt A."/>
            <person name="Yoshinaga Y."/>
            <person name="Zwiers L.-H."/>
            <person name="Turgeon B."/>
            <person name="Goodwin S."/>
            <person name="Spatafora J."/>
            <person name="Crous P."/>
            <person name="Grigoriev I."/>
        </authorList>
    </citation>
    <scope>NUCLEOTIDE SEQUENCE</scope>
    <source>
        <strain evidence="2">CBS 207.26</strain>
    </source>
</reference>
<feature type="region of interest" description="Disordered" evidence="1">
    <location>
        <begin position="1"/>
        <end position="92"/>
    </location>
</feature>
<keyword evidence="3" id="KW-1185">Reference proteome</keyword>
<feature type="compositionally biased region" description="Basic residues" evidence="1">
    <location>
        <begin position="20"/>
        <end position="31"/>
    </location>
</feature>
<feature type="compositionally biased region" description="Low complexity" evidence="1">
    <location>
        <begin position="69"/>
        <end position="79"/>
    </location>
</feature>
<accession>A0A6A6DIA0</accession>
<protein>
    <submittedName>
        <fullName evidence="2">Uncharacterized protein</fullName>
    </submittedName>
</protein>
<dbReference type="OrthoDB" id="4676at2759"/>
<dbReference type="Proteomes" id="UP000800200">
    <property type="component" value="Unassembled WGS sequence"/>
</dbReference>
<proteinExistence type="predicted"/>
<dbReference type="AlphaFoldDB" id="A0A6A6DIA0"/>
<feature type="compositionally biased region" description="Basic and acidic residues" evidence="1">
    <location>
        <begin position="32"/>
        <end position="59"/>
    </location>
</feature>
<sequence>MVRTRAQSREEAGGAPAKRSPPKKPPTGKRAKTADKQSSRFPKASEHTPKKRKLPEGDNTKNLNELKAPSPKRLSSSRSSKPKQADPAATSVNPLVSKLLSSYESVPLSDLDLSEPLEPTSSTALAHIINSLLSSTPISHGIAAKTLSCVVAAGYCDLPTLRKTTWKERTEVLTEGGYTHYREKTSTAFGDIRELVDNKYEGNAARLISGDDSEAHLEGEKKRNAVSSRLKQIQGIGPLGSELFMETAQAVWTSLAPFISGRNLKMLRQIGVEENVEDIYKSLSNDARSMARLCAAVTRLRLEGKEAGFS</sequence>
<dbReference type="EMBL" id="ML994674">
    <property type="protein sequence ID" value="KAF2178663.1"/>
    <property type="molecule type" value="Genomic_DNA"/>
</dbReference>
<evidence type="ECO:0000313" key="3">
    <source>
        <dbReference type="Proteomes" id="UP000800200"/>
    </source>
</evidence>